<dbReference type="OrthoDB" id="5107506at2"/>
<dbReference type="AlphaFoldDB" id="A0A345SRC0"/>
<protein>
    <recommendedName>
        <fullName evidence="5">PBP domain-containing protein</fullName>
    </recommendedName>
</protein>
<evidence type="ECO:0000256" key="2">
    <source>
        <dbReference type="SAM" id="SignalP"/>
    </source>
</evidence>
<sequence length="918" mass="95214">MTRDRALRRLAVRLLAGGCAGALASALLALAVPAVHAATPSAAASSAAASSGATTVSGRGEFKEMRFTVSQTRNLSSQAVTVSWTGGTPTTYAGSQFNTDFVQIMQCWGDDDRSVPGNPGPPRTQCQFGASPTTSRGSWPGNGYDDTRSVTYSADPSSYGMDDRYGAGRPFGQGEVPFRAVDGTTITTGTQNNPLFSYNTTNEIDFGHTGADGTGREFFEVQTRNEAPQLGCGTPVRHPDGTVTGRPCWLVIVPQGHLDLDGQPYADRTQVNAGSPVSSTNWRNRIAVRLDFNPVGAACALGAKERDTTGSELVSDAMSSWQSKLCDTGTVYGYTTLGDADARSRLAEKGDSLVFTSRALGTATGTSPPPDKVAYAPVALTGLVIGFTIERQPRSDAPPAVRGTAGTRVDSLDLTPRLVAKLLTESYGNSPWGAVRTTTSGGTSGRVAAKGYAWAAGNPPGLLSDPEFIRYNPEFAHLTVAENPSTDTDLVTALGHTDAARQLWRWLFADRQTRQFLKGQPDEWGMRVNPYFSVDPDLNPTGTAFADDRDDFPKSDPWKTIPPGSSDATVEQSMTDFHPYVDDLHSGALHTRRADQLWKSNWDPLASPPAWKSPGPQTVGRRFMLTVTDAASAARFGLQTARLRNAAGEFTAPARATLLASAAKAVRQDGVLHTDPATKVPGGYPLTLIVQAAARPAELDAAARRDYAALLRYAAGAGQRPGDAPGDLPRGYAPMPQPLRAEALRTATALADWRPAPSPGSAGPTGPTSGTGPTGPAVGTTVGGSTGGAPGGEAGGGPAADPTSPPTRAPGSGGPGSPSPVPPTAGSAPAAAPVAAGISPADPGGALRYAVPIGAAVGLLAALAAPLAGGARPTAVRLPLRVALPGGRSVTLVPRIPLPTWLRRLRLPGRPGRRPPTA</sequence>
<feature type="compositionally biased region" description="Gly residues" evidence="1">
    <location>
        <begin position="781"/>
        <end position="798"/>
    </location>
</feature>
<proteinExistence type="predicted"/>
<feature type="chain" id="PRO_5016583038" description="PBP domain-containing protein" evidence="2">
    <location>
        <begin position="38"/>
        <end position="918"/>
    </location>
</feature>
<dbReference type="EMBL" id="CP031264">
    <property type="protein sequence ID" value="AXI76275.1"/>
    <property type="molecule type" value="Genomic_DNA"/>
</dbReference>
<evidence type="ECO:0008006" key="5">
    <source>
        <dbReference type="Google" id="ProtNLM"/>
    </source>
</evidence>
<feature type="signal peptide" evidence="2">
    <location>
        <begin position="1"/>
        <end position="37"/>
    </location>
</feature>
<gene>
    <name evidence="3" type="ORF">C7M71_001070</name>
</gene>
<feature type="region of interest" description="Disordered" evidence="1">
    <location>
        <begin position="114"/>
        <end position="145"/>
    </location>
</feature>
<evidence type="ECO:0000256" key="1">
    <source>
        <dbReference type="SAM" id="MobiDB-lite"/>
    </source>
</evidence>
<dbReference type="Proteomes" id="UP000249340">
    <property type="component" value="Chromosome"/>
</dbReference>
<accession>A0A345SRC0</accession>
<dbReference type="KEGG" id="stri:C7M71_001070"/>
<dbReference type="Gene3D" id="3.40.190.10">
    <property type="entry name" value="Periplasmic binding protein-like II"/>
    <property type="match status" value="2"/>
</dbReference>
<evidence type="ECO:0000313" key="3">
    <source>
        <dbReference type="EMBL" id="AXI76275.1"/>
    </source>
</evidence>
<feature type="region of interest" description="Disordered" evidence="1">
    <location>
        <begin position="753"/>
        <end position="831"/>
    </location>
</feature>
<feature type="region of interest" description="Disordered" evidence="1">
    <location>
        <begin position="547"/>
        <end position="570"/>
    </location>
</feature>
<keyword evidence="4" id="KW-1185">Reference proteome</keyword>
<evidence type="ECO:0000313" key="4">
    <source>
        <dbReference type="Proteomes" id="UP000249340"/>
    </source>
</evidence>
<reference evidence="4" key="1">
    <citation type="submission" date="2018-07" db="EMBL/GenBank/DDBJ databases">
        <title>Streptacidiphilus bronchialis DSM 106435 chromosome.</title>
        <authorList>
            <person name="Batra D."/>
            <person name="Gulvik C.A."/>
        </authorList>
    </citation>
    <scope>NUCLEOTIDE SEQUENCE [LARGE SCALE GENOMIC DNA]</scope>
    <source>
        <strain evidence="4">DSM 106435</strain>
    </source>
</reference>
<keyword evidence="2" id="KW-0732">Signal</keyword>
<name>A0A345SRC0_9ACTN</name>
<organism evidence="3 4">
    <name type="scientific">Peterkaempfera bronchialis</name>
    <dbReference type="NCBI Taxonomy" id="2126346"/>
    <lineage>
        <taxon>Bacteria</taxon>
        <taxon>Bacillati</taxon>
        <taxon>Actinomycetota</taxon>
        <taxon>Actinomycetes</taxon>
        <taxon>Kitasatosporales</taxon>
        <taxon>Streptomycetaceae</taxon>
        <taxon>Peterkaempfera</taxon>
    </lineage>
</organism>
<feature type="compositionally biased region" description="Low complexity" evidence="1">
    <location>
        <begin position="759"/>
        <end position="780"/>
    </location>
</feature>
<feature type="compositionally biased region" description="Polar residues" evidence="1">
    <location>
        <begin position="124"/>
        <end position="137"/>
    </location>
</feature>